<dbReference type="Proteomes" id="UP000813462">
    <property type="component" value="Unassembled WGS sequence"/>
</dbReference>
<feature type="transmembrane region" description="Helical" evidence="6">
    <location>
        <begin position="378"/>
        <end position="398"/>
    </location>
</feature>
<accession>A0A978ULQ9</accession>
<protein>
    <recommendedName>
        <fullName evidence="7">EamA domain-containing protein</fullName>
    </recommendedName>
</protein>
<dbReference type="AlphaFoldDB" id="A0A978ULQ9"/>
<dbReference type="EMBL" id="JAEACU010000010">
    <property type="protein sequence ID" value="KAH7515761.1"/>
    <property type="molecule type" value="Genomic_DNA"/>
</dbReference>
<feature type="transmembrane region" description="Helical" evidence="6">
    <location>
        <begin position="443"/>
        <end position="462"/>
    </location>
</feature>
<evidence type="ECO:0000256" key="5">
    <source>
        <dbReference type="ARBA" id="ARBA00023136"/>
    </source>
</evidence>
<dbReference type="InterPro" id="IPR030184">
    <property type="entry name" value="WAT1-related"/>
</dbReference>
<evidence type="ECO:0000313" key="9">
    <source>
        <dbReference type="Proteomes" id="UP000813462"/>
    </source>
</evidence>
<evidence type="ECO:0000256" key="2">
    <source>
        <dbReference type="ARBA" id="ARBA00007635"/>
    </source>
</evidence>
<dbReference type="InterPro" id="IPR000620">
    <property type="entry name" value="EamA_dom"/>
</dbReference>
<feature type="transmembrane region" description="Helical" evidence="6">
    <location>
        <begin position="332"/>
        <end position="352"/>
    </location>
</feature>
<dbReference type="SUPFAM" id="SSF103481">
    <property type="entry name" value="Multidrug resistance efflux transporter EmrE"/>
    <property type="match status" value="2"/>
</dbReference>
<gene>
    <name evidence="8" type="ORF">FEM48_Zijuj10G0060500</name>
</gene>
<feature type="domain" description="EamA" evidence="7">
    <location>
        <begin position="381"/>
        <end position="517"/>
    </location>
</feature>
<feature type="transmembrane region" description="Helical" evidence="6">
    <location>
        <begin position="239"/>
        <end position="260"/>
    </location>
</feature>
<keyword evidence="4 6" id="KW-1133">Transmembrane helix</keyword>
<evidence type="ECO:0000256" key="4">
    <source>
        <dbReference type="ARBA" id="ARBA00022989"/>
    </source>
</evidence>
<feature type="domain" description="EamA" evidence="7">
    <location>
        <begin position="222"/>
        <end position="350"/>
    </location>
</feature>
<feature type="transmembrane region" description="Helical" evidence="6">
    <location>
        <begin position="474"/>
        <end position="494"/>
    </location>
</feature>
<dbReference type="Pfam" id="PF00892">
    <property type="entry name" value="EamA"/>
    <property type="match status" value="2"/>
</dbReference>
<feature type="transmembrane region" description="Helical" evidence="6">
    <location>
        <begin position="272"/>
        <end position="294"/>
    </location>
</feature>
<comment type="similarity">
    <text evidence="2">Belongs to the drug/metabolite transporter (DMT) superfamily. Plant drug/metabolite exporter (P-DME) (TC 2.A.7.4) family.</text>
</comment>
<feature type="transmembrane region" description="Helical" evidence="6">
    <location>
        <begin position="206"/>
        <end position="227"/>
    </location>
</feature>
<feature type="transmembrane region" description="Helical" evidence="6">
    <location>
        <begin position="105"/>
        <end position="125"/>
    </location>
</feature>
<sequence length="552" mass="60911">MPTAFFFNSVIAQAGFQLTSFKYSGSSSFFTTLKVLGILVNPTSPKINQQAKVSPQMGNFIQSKQFINNIIRNRVTYSAALSLFSSRILASYSIRITFKKSFGGYLPLLCYNFKIMFILLLSYTLLLEVMNRPAIHDHHPGKASSLYQFLLTSMLAINAYSKRDPLDFGTQFGISICRVEKEEGRRGRDCGGGIGIGHWREKMGKVALLPFVGMMMTECAQAGLIIISKVVMSKGMNNLIFIFYSNLLASPILLLFSFLFHRSERPQLTPSIHAGFFLLGVLGFFAQFFGYTGINYSSPTLGTAMLNLVPAFTFIFAITLRMEIFNWRSSSTLAKSVGTIVSITGAFIVTLYKGPSLLMTSPSFDLSHAQLLAQQPNWIVGGLFLVVDCIMSSSWTIVEAKILRKYPAGLIVVFFYCFYAAVLSGAVSLIVERDPSAWSLKPNIRLLAVLYSAVFGSAFQVGVSTWCLSRTDPVFVAMFKPVGIVVTVIVGVIFMGETLYFGRLIGAIIIVAGFYSVMWGKAKEAKIDEDVGISSLESNRQQAPLLQNSIES</sequence>
<reference evidence="8" key="1">
    <citation type="journal article" date="2021" name="Front. Plant Sci.">
        <title>Chromosome-Scale Genome Assembly for Chinese Sour Jujube and Insights Into Its Genome Evolution and Domestication Signature.</title>
        <authorList>
            <person name="Shen L.-Y."/>
            <person name="Luo H."/>
            <person name="Wang X.-L."/>
            <person name="Wang X.-M."/>
            <person name="Qiu X.-J."/>
            <person name="Liu H."/>
            <person name="Zhou S.-S."/>
            <person name="Jia K.-H."/>
            <person name="Nie S."/>
            <person name="Bao Y.-T."/>
            <person name="Zhang R.-G."/>
            <person name="Yun Q.-Z."/>
            <person name="Chai Y.-H."/>
            <person name="Lu J.-Y."/>
            <person name="Li Y."/>
            <person name="Zhao S.-W."/>
            <person name="Mao J.-F."/>
            <person name="Jia S.-G."/>
            <person name="Mao Y.-M."/>
        </authorList>
    </citation>
    <scope>NUCLEOTIDE SEQUENCE</scope>
    <source>
        <strain evidence="8">AT0</strain>
        <tissue evidence="8">Leaf</tissue>
    </source>
</reference>
<comment type="caution">
    <text evidence="8">The sequence shown here is derived from an EMBL/GenBank/DDBJ whole genome shotgun (WGS) entry which is preliminary data.</text>
</comment>
<dbReference type="GO" id="GO:0022857">
    <property type="term" value="F:transmembrane transporter activity"/>
    <property type="evidence" value="ECO:0007669"/>
    <property type="project" value="InterPro"/>
</dbReference>
<name>A0A978ULQ9_ZIZJJ</name>
<keyword evidence="3 6" id="KW-0812">Transmembrane</keyword>
<evidence type="ECO:0000256" key="3">
    <source>
        <dbReference type="ARBA" id="ARBA00022692"/>
    </source>
</evidence>
<evidence type="ECO:0000256" key="1">
    <source>
        <dbReference type="ARBA" id="ARBA00004141"/>
    </source>
</evidence>
<dbReference type="PANTHER" id="PTHR31218">
    <property type="entry name" value="WAT1-RELATED PROTEIN"/>
    <property type="match status" value="1"/>
</dbReference>
<keyword evidence="5 6" id="KW-0472">Membrane</keyword>
<organism evidence="8 9">
    <name type="scientific">Ziziphus jujuba var. spinosa</name>
    <dbReference type="NCBI Taxonomy" id="714518"/>
    <lineage>
        <taxon>Eukaryota</taxon>
        <taxon>Viridiplantae</taxon>
        <taxon>Streptophyta</taxon>
        <taxon>Embryophyta</taxon>
        <taxon>Tracheophyta</taxon>
        <taxon>Spermatophyta</taxon>
        <taxon>Magnoliopsida</taxon>
        <taxon>eudicotyledons</taxon>
        <taxon>Gunneridae</taxon>
        <taxon>Pentapetalae</taxon>
        <taxon>rosids</taxon>
        <taxon>fabids</taxon>
        <taxon>Rosales</taxon>
        <taxon>Rhamnaceae</taxon>
        <taxon>Paliureae</taxon>
        <taxon>Ziziphus</taxon>
    </lineage>
</organism>
<evidence type="ECO:0000259" key="7">
    <source>
        <dbReference type="Pfam" id="PF00892"/>
    </source>
</evidence>
<proteinExistence type="inferred from homology"/>
<comment type="subcellular location">
    <subcellularLocation>
        <location evidence="1">Membrane</location>
        <topology evidence="1">Multi-pass membrane protein</topology>
    </subcellularLocation>
</comment>
<feature type="transmembrane region" description="Helical" evidence="6">
    <location>
        <begin position="410"/>
        <end position="431"/>
    </location>
</feature>
<feature type="transmembrane region" description="Helical" evidence="6">
    <location>
        <begin position="500"/>
        <end position="518"/>
    </location>
</feature>
<evidence type="ECO:0000256" key="6">
    <source>
        <dbReference type="SAM" id="Phobius"/>
    </source>
</evidence>
<dbReference type="InterPro" id="IPR037185">
    <property type="entry name" value="EmrE-like"/>
</dbReference>
<dbReference type="GO" id="GO:0016020">
    <property type="term" value="C:membrane"/>
    <property type="evidence" value="ECO:0007669"/>
    <property type="project" value="UniProtKB-SubCell"/>
</dbReference>
<evidence type="ECO:0000313" key="8">
    <source>
        <dbReference type="EMBL" id="KAH7515761.1"/>
    </source>
</evidence>
<feature type="transmembrane region" description="Helical" evidence="6">
    <location>
        <begin position="300"/>
        <end position="320"/>
    </location>
</feature>